<dbReference type="EMBL" id="JAVRIC010000013">
    <property type="protein sequence ID" value="MDT0497747.1"/>
    <property type="molecule type" value="Genomic_DNA"/>
</dbReference>
<organism evidence="2 3">
    <name type="scientific">Banduia mediterranea</name>
    <dbReference type="NCBI Taxonomy" id="3075609"/>
    <lineage>
        <taxon>Bacteria</taxon>
        <taxon>Pseudomonadati</taxon>
        <taxon>Pseudomonadota</taxon>
        <taxon>Gammaproteobacteria</taxon>
        <taxon>Nevskiales</taxon>
        <taxon>Algiphilaceae</taxon>
        <taxon>Banduia</taxon>
    </lineage>
</organism>
<gene>
    <name evidence="2" type="ORF">RM530_10275</name>
</gene>
<dbReference type="Proteomes" id="UP001254608">
    <property type="component" value="Unassembled WGS sequence"/>
</dbReference>
<dbReference type="RefSeq" id="WP_311365139.1">
    <property type="nucleotide sequence ID" value="NZ_JAVRIC010000013.1"/>
</dbReference>
<evidence type="ECO:0000313" key="2">
    <source>
        <dbReference type="EMBL" id="MDT0497747.1"/>
    </source>
</evidence>
<protein>
    <recommendedName>
        <fullName evidence="4">DUF998 domain-containing protein</fullName>
    </recommendedName>
</protein>
<feature type="transmembrane region" description="Helical" evidence="1">
    <location>
        <begin position="21"/>
        <end position="42"/>
    </location>
</feature>
<keyword evidence="3" id="KW-1185">Reference proteome</keyword>
<reference evidence="2 3" key="1">
    <citation type="submission" date="2023-09" db="EMBL/GenBank/DDBJ databases">
        <authorList>
            <person name="Rey-Velasco X."/>
        </authorList>
    </citation>
    <scope>NUCLEOTIDE SEQUENCE [LARGE SCALE GENOMIC DNA]</scope>
    <source>
        <strain evidence="2 3">W345</strain>
    </source>
</reference>
<feature type="transmembrane region" description="Helical" evidence="1">
    <location>
        <begin position="180"/>
        <end position="201"/>
    </location>
</feature>
<feature type="transmembrane region" description="Helical" evidence="1">
    <location>
        <begin position="81"/>
        <end position="100"/>
    </location>
</feature>
<sequence length="242" mass="27181">MIKQSLANKDHATKKPPHGVRALWSLACLLALIPLVSVHLAYAVSIAQGTAPACVPYWQGCTSISAAARNGWANHLFKLSMLPYTSLLFGYWWLCAAWLRQLVPARRRRRRRHAMLACGTVGAVFLALYIEFLGVEGDTYRWLRRYGINLYFSGTVLAQMLLASLLVGEPRVSNHIQRGWLILCGLLLGLGLASLPLQFVVDDRRRLLNAIEWLYALLMVTAYPLTGYAWRATGFSLRPEVR</sequence>
<keyword evidence="1" id="KW-1133">Transmembrane helix</keyword>
<evidence type="ECO:0000256" key="1">
    <source>
        <dbReference type="SAM" id="Phobius"/>
    </source>
</evidence>
<proteinExistence type="predicted"/>
<keyword evidence="1" id="KW-0812">Transmembrane</keyword>
<feature type="transmembrane region" description="Helical" evidence="1">
    <location>
        <begin position="112"/>
        <end position="130"/>
    </location>
</feature>
<comment type="caution">
    <text evidence="2">The sequence shown here is derived from an EMBL/GenBank/DDBJ whole genome shotgun (WGS) entry which is preliminary data.</text>
</comment>
<feature type="transmembrane region" description="Helical" evidence="1">
    <location>
        <begin position="150"/>
        <end position="168"/>
    </location>
</feature>
<keyword evidence="1" id="KW-0472">Membrane</keyword>
<evidence type="ECO:0000313" key="3">
    <source>
        <dbReference type="Proteomes" id="UP001254608"/>
    </source>
</evidence>
<feature type="transmembrane region" description="Helical" evidence="1">
    <location>
        <begin position="213"/>
        <end position="230"/>
    </location>
</feature>
<accession>A0ABU2WIR1</accession>
<evidence type="ECO:0008006" key="4">
    <source>
        <dbReference type="Google" id="ProtNLM"/>
    </source>
</evidence>
<name>A0ABU2WIR1_9GAMM</name>